<dbReference type="PANTHER" id="PTHR38730">
    <property type="entry name" value="SLL7028 PROTEIN"/>
    <property type="match status" value="1"/>
</dbReference>
<feature type="domain" description="VWA-like" evidence="1">
    <location>
        <begin position="267"/>
        <end position="407"/>
    </location>
</feature>
<dbReference type="Pfam" id="PF09967">
    <property type="entry name" value="DUF2201"/>
    <property type="match status" value="1"/>
</dbReference>
<keyword evidence="3" id="KW-1185">Reference proteome</keyword>
<accession>A0ABV1FHE5</accession>
<reference evidence="2 3" key="1">
    <citation type="submission" date="2024-03" db="EMBL/GenBank/DDBJ databases">
        <title>Human intestinal bacterial collection.</title>
        <authorList>
            <person name="Pauvert C."/>
            <person name="Hitch T.C.A."/>
            <person name="Clavel T."/>
        </authorList>
    </citation>
    <scope>NUCLEOTIDE SEQUENCE [LARGE SCALE GENOMIC DNA]</scope>
    <source>
        <strain evidence="2 3">CLA-AA-H132</strain>
    </source>
</reference>
<dbReference type="EMBL" id="JBBMFE010000006">
    <property type="protein sequence ID" value="MEQ2472490.1"/>
    <property type="molecule type" value="Genomic_DNA"/>
</dbReference>
<dbReference type="CDD" id="cd00198">
    <property type="entry name" value="vWFA"/>
    <property type="match status" value="1"/>
</dbReference>
<gene>
    <name evidence="2" type="ORF">WMO29_08295</name>
</gene>
<protein>
    <submittedName>
        <fullName evidence="2">VWA-like domain-containing protein</fullName>
    </submittedName>
</protein>
<dbReference type="Proteomes" id="UP001438008">
    <property type="component" value="Unassembled WGS sequence"/>
</dbReference>
<sequence length="412" mass="48515">MENQSSQYATEYEILDLVKLKLYQRLHGLAPVLGAVKFQIEETKQLVQKNLDPKELEQKSDAEGWESEKKVCVGFRTDGHAFYLSQFRLQSDFLHSSDFLSQELLHMLSHCLLGHPFEAWRVEQEERKGWEAACDEKAWELTEELWGKPIPEKPPVDDHSLWGQKPDEREKAFWQGQGEKLLRSGNPRGKRKAGTAKRHRTRQLVPAAGQRGDYRSILRGLSSYREDSRLNLDEFQYSWYTYGLEMYRNMPLIEPLEYSEERKIADLVIVIDTSGSCEKELVRVFLEETRGILEQDRLFFRSFCLHLIQCDNQIQQDDCIHSREEFEKYLEHLEIRGGGGTDFRPAFARIEELRQRGELRDLQGILYFTDGCGWYPKKEPDYQVWFVMLQGHFDSIDMPDWVHRLVLEEKRA</sequence>
<dbReference type="SUPFAM" id="SSF53300">
    <property type="entry name" value="vWA-like"/>
    <property type="match status" value="1"/>
</dbReference>
<evidence type="ECO:0000313" key="2">
    <source>
        <dbReference type="EMBL" id="MEQ2472490.1"/>
    </source>
</evidence>
<organism evidence="2 3">
    <name type="scientific">Laedolimicola intestinihominis</name>
    <dbReference type="NCBI Taxonomy" id="3133166"/>
    <lineage>
        <taxon>Bacteria</taxon>
        <taxon>Bacillati</taxon>
        <taxon>Bacillota</taxon>
        <taxon>Clostridia</taxon>
        <taxon>Lachnospirales</taxon>
        <taxon>Lachnospiraceae</taxon>
        <taxon>Laedolimicola</taxon>
    </lineage>
</organism>
<evidence type="ECO:0000259" key="1">
    <source>
        <dbReference type="Pfam" id="PF09967"/>
    </source>
</evidence>
<dbReference type="InterPro" id="IPR036465">
    <property type="entry name" value="vWFA_dom_sf"/>
</dbReference>
<proteinExistence type="predicted"/>
<evidence type="ECO:0000313" key="3">
    <source>
        <dbReference type="Proteomes" id="UP001438008"/>
    </source>
</evidence>
<dbReference type="InterPro" id="IPR018698">
    <property type="entry name" value="VWA-like_dom"/>
</dbReference>
<name>A0ABV1FHE5_9FIRM</name>
<comment type="caution">
    <text evidence="2">The sequence shown here is derived from an EMBL/GenBank/DDBJ whole genome shotgun (WGS) entry which is preliminary data.</text>
</comment>
<dbReference type="PANTHER" id="PTHR38730:SF1">
    <property type="entry name" value="SLL7028 PROTEIN"/>
    <property type="match status" value="1"/>
</dbReference>
<dbReference type="RefSeq" id="WP_349164461.1">
    <property type="nucleotide sequence ID" value="NZ_JBBMFE010000006.1"/>
</dbReference>